<sequence length="191" mass="21382">MLAVFINYTIHIIWLIILHVFHISLLCISGVACQNIIVFQPPTVEVTEGEKAHLKCTFNSTAEDSVTGSAIWKKGSETAKSLLEHDDQMKGRLEMANARDFKTKHDASIYIHNVMERDSGIYYCELDLVSVGNLFGSGTYLNVKRLPCNSQVALCEDLWILSIVRISLTSLLTIAMIVFICISCRLSVKDK</sequence>
<evidence type="ECO:0000256" key="8">
    <source>
        <dbReference type="ARBA" id="ARBA00022989"/>
    </source>
</evidence>
<dbReference type="SUPFAM" id="SSF48726">
    <property type="entry name" value="Immunoglobulin"/>
    <property type="match status" value="1"/>
</dbReference>
<proteinExistence type="inferred from homology"/>
<dbReference type="Gene3D" id="2.60.40.10">
    <property type="entry name" value="Immunoglobulins"/>
    <property type="match status" value="1"/>
</dbReference>
<keyword evidence="12" id="KW-0325">Glycoprotein</keyword>
<evidence type="ECO:0000259" key="16">
    <source>
        <dbReference type="PROSITE" id="PS50835"/>
    </source>
</evidence>
<evidence type="ECO:0000256" key="14">
    <source>
        <dbReference type="ARBA" id="ARBA00032296"/>
    </source>
</evidence>
<protein>
    <recommendedName>
        <fullName evidence="3">Natural cytotoxicity triggering receptor 3</fullName>
    </recommendedName>
    <alternativeName>
        <fullName evidence="14">Natural killer cell p30-related protein</fullName>
    </alternativeName>
</protein>
<dbReference type="PANTHER" id="PTHR47904">
    <property type="entry name" value="NATURAL CYTOTOXICITY TRIGGERING RECEPTOR 3"/>
    <property type="match status" value="1"/>
</dbReference>
<gene>
    <name evidence="17" type="primary">NCR3</name>
    <name evidence="17" type="ORF">AOXY_G19295</name>
</gene>
<dbReference type="InterPro" id="IPR036179">
    <property type="entry name" value="Ig-like_dom_sf"/>
</dbReference>
<keyword evidence="10" id="KW-1015">Disulfide bond</keyword>
<feature type="transmembrane region" description="Helical" evidence="15">
    <location>
        <begin position="12"/>
        <end position="32"/>
    </location>
</feature>
<dbReference type="PROSITE" id="PS50835">
    <property type="entry name" value="IG_LIKE"/>
    <property type="match status" value="1"/>
</dbReference>
<keyword evidence="8 15" id="KW-1133">Transmembrane helix</keyword>
<evidence type="ECO:0000256" key="10">
    <source>
        <dbReference type="ARBA" id="ARBA00023157"/>
    </source>
</evidence>
<accession>A0AAD8D1Y8</accession>
<dbReference type="PANTHER" id="PTHR47904:SF1">
    <property type="entry name" value="NATURAL CYTOTOXICITY TRIGGERING RECEPTOR 3"/>
    <property type="match status" value="1"/>
</dbReference>
<comment type="subcellular location">
    <subcellularLocation>
        <location evidence="1">Cell membrane</location>
        <topology evidence="1">Single-pass type I membrane protein</topology>
    </subcellularLocation>
</comment>
<keyword evidence="7" id="KW-0391">Immunity</keyword>
<evidence type="ECO:0000256" key="3">
    <source>
        <dbReference type="ARBA" id="ARBA00019135"/>
    </source>
</evidence>
<dbReference type="GO" id="GO:0002429">
    <property type="term" value="P:immune response-activating cell surface receptor signaling pathway"/>
    <property type="evidence" value="ECO:0007669"/>
    <property type="project" value="InterPro"/>
</dbReference>
<dbReference type="GO" id="GO:0030101">
    <property type="term" value="P:natural killer cell activation"/>
    <property type="evidence" value="ECO:0007669"/>
    <property type="project" value="TreeGrafter"/>
</dbReference>
<organism evidence="17 18">
    <name type="scientific">Acipenser oxyrinchus oxyrinchus</name>
    <dbReference type="NCBI Taxonomy" id="40147"/>
    <lineage>
        <taxon>Eukaryota</taxon>
        <taxon>Metazoa</taxon>
        <taxon>Chordata</taxon>
        <taxon>Craniata</taxon>
        <taxon>Vertebrata</taxon>
        <taxon>Euteleostomi</taxon>
        <taxon>Actinopterygii</taxon>
        <taxon>Chondrostei</taxon>
        <taxon>Acipenseriformes</taxon>
        <taxon>Acipenseridae</taxon>
        <taxon>Acipenser</taxon>
    </lineage>
</organism>
<evidence type="ECO:0000256" key="2">
    <source>
        <dbReference type="ARBA" id="ARBA00006531"/>
    </source>
</evidence>
<evidence type="ECO:0000256" key="1">
    <source>
        <dbReference type="ARBA" id="ARBA00004251"/>
    </source>
</evidence>
<dbReference type="EMBL" id="JAGXEW010000018">
    <property type="protein sequence ID" value="KAK1161678.1"/>
    <property type="molecule type" value="Genomic_DNA"/>
</dbReference>
<evidence type="ECO:0000256" key="4">
    <source>
        <dbReference type="ARBA" id="ARBA00022475"/>
    </source>
</evidence>
<evidence type="ECO:0000256" key="15">
    <source>
        <dbReference type="SAM" id="Phobius"/>
    </source>
</evidence>
<comment type="caution">
    <text evidence="17">The sequence shown here is derived from an EMBL/GenBank/DDBJ whole genome shotgun (WGS) entry which is preliminary data.</text>
</comment>
<keyword evidence="5 15" id="KW-0812">Transmembrane</keyword>
<dbReference type="GO" id="GO:0045954">
    <property type="term" value="P:positive regulation of natural killer cell mediated cytotoxicity"/>
    <property type="evidence" value="ECO:0007669"/>
    <property type="project" value="InterPro"/>
</dbReference>
<keyword evidence="18" id="KW-1185">Reference proteome</keyword>
<dbReference type="InterPro" id="IPR013106">
    <property type="entry name" value="Ig_V-set"/>
</dbReference>
<dbReference type="GO" id="GO:0005886">
    <property type="term" value="C:plasma membrane"/>
    <property type="evidence" value="ECO:0007669"/>
    <property type="project" value="UniProtKB-SubCell"/>
</dbReference>
<name>A0AAD8D1Y8_ACIOX</name>
<dbReference type="InterPro" id="IPR043226">
    <property type="entry name" value="NCR3"/>
</dbReference>
<feature type="domain" description="Ig-like" evidence="16">
    <location>
        <begin position="34"/>
        <end position="126"/>
    </location>
</feature>
<evidence type="ECO:0000256" key="12">
    <source>
        <dbReference type="ARBA" id="ARBA00023180"/>
    </source>
</evidence>
<evidence type="ECO:0000313" key="17">
    <source>
        <dbReference type="EMBL" id="KAK1161678.1"/>
    </source>
</evidence>
<keyword evidence="6" id="KW-0732">Signal</keyword>
<dbReference type="SMART" id="SM00409">
    <property type="entry name" value="IG"/>
    <property type="match status" value="1"/>
</dbReference>
<feature type="transmembrane region" description="Helical" evidence="15">
    <location>
        <begin position="158"/>
        <end position="182"/>
    </location>
</feature>
<evidence type="ECO:0000256" key="7">
    <source>
        <dbReference type="ARBA" id="ARBA00022859"/>
    </source>
</evidence>
<keyword evidence="9 15" id="KW-0472">Membrane</keyword>
<evidence type="ECO:0000256" key="5">
    <source>
        <dbReference type="ARBA" id="ARBA00022692"/>
    </source>
</evidence>
<dbReference type="InterPro" id="IPR013783">
    <property type="entry name" value="Ig-like_fold"/>
</dbReference>
<evidence type="ECO:0000256" key="11">
    <source>
        <dbReference type="ARBA" id="ARBA00023170"/>
    </source>
</evidence>
<comment type="similarity">
    <text evidence="2">Belongs to the natural cytotoxicity receptor (NCR) family.</text>
</comment>
<evidence type="ECO:0000256" key="6">
    <source>
        <dbReference type="ARBA" id="ARBA00022729"/>
    </source>
</evidence>
<reference evidence="17" key="1">
    <citation type="submission" date="2022-02" db="EMBL/GenBank/DDBJ databases">
        <title>Atlantic sturgeon de novo genome assembly.</title>
        <authorList>
            <person name="Stock M."/>
            <person name="Klopp C."/>
            <person name="Guiguen Y."/>
            <person name="Cabau C."/>
            <person name="Parinello H."/>
            <person name="Santidrian Yebra-Pimentel E."/>
            <person name="Kuhl H."/>
            <person name="Dirks R.P."/>
            <person name="Guessner J."/>
            <person name="Wuertz S."/>
            <person name="Du K."/>
            <person name="Schartl M."/>
        </authorList>
    </citation>
    <scope>NUCLEOTIDE SEQUENCE</scope>
    <source>
        <strain evidence="17">STURGEONOMICS-FGT-2020</strain>
        <tissue evidence="17">Whole blood</tissue>
    </source>
</reference>
<dbReference type="Proteomes" id="UP001230051">
    <property type="component" value="Unassembled WGS sequence"/>
</dbReference>
<dbReference type="AlphaFoldDB" id="A0AAD8D1Y8"/>
<dbReference type="InterPro" id="IPR003599">
    <property type="entry name" value="Ig_sub"/>
</dbReference>
<keyword evidence="13" id="KW-0393">Immunoglobulin domain</keyword>
<keyword evidence="11 17" id="KW-0675">Receptor</keyword>
<dbReference type="InterPro" id="IPR007110">
    <property type="entry name" value="Ig-like_dom"/>
</dbReference>
<evidence type="ECO:0000256" key="9">
    <source>
        <dbReference type="ARBA" id="ARBA00023136"/>
    </source>
</evidence>
<evidence type="ECO:0000256" key="13">
    <source>
        <dbReference type="ARBA" id="ARBA00023319"/>
    </source>
</evidence>
<keyword evidence="4" id="KW-1003">Cell membrane</keyword>
<evidence type="ECO:0000313" key="18">
    <source>
        <dbReference type="Proteomes" id="UP001230051"/>
    </source>
</evidence>
<dbReference type="Pfam" id="PF07686">
    <property type="entry name" value="V-set"/>
    <property type="match status" value="1"/>
</dbReference>